<feature type="transmembrane region" description="Helical" evidence="2">
    <location>
        <begin position="147"/>
        <end position="166"/>
    </location>
</feature>
<feature type="transmembrane region" description="Helical" evidence="2">
    <location>
        <begin position="109"/>
        <end position="127"/>
    </location>
</feature>
<dbReference type="AlphaFoldDB" id="A0A6A4WTS3"/>
<keyword evidence="2" id="KW-0472">Membrane</keyword>
<dbReference type="Proteomes" id="UP000440578">
    <property type="component" value="Unassembled WGS sequence"/>
</dbReference>
<protein>
    <submittedName>
        <fullName evidence="4">Tmem173</fullName>
    </submittedName>
</protein>
<organism evidence="4 5">
    <name type="scientific">Amphibalanus amphitrite</name>
    <name type="common">Striped barnacle</name>
    <name type="synonym">Balanus amphitrite</name>
    <dbReference type="NCBI Taxonomy" id="1232801"/>
    <lineage>
        <taxon>Eukaryota</taxon>
        <taxon>Metazoa</taxon>
        <taxon>Ecdysozoa</taxon>
        <taxon>Arthropoda</taxon>
        <taxon>Crustacea</taxon>
        <taxon>Multicrustacea</taxon>
        <taxon>Cirripedia</taxon>
        <taxon>Thoracica</taxon>
        <taxon>Thoracicalcarea</taxon>
        <taxon>Balanomorpha</taxon>
        <taxon>Balanoidea</taxon>
        <taxon>Balanidae</taxon>
        <taxon>Amphibalaninae</taxon>
        <taxon>Amphibalanus</taxon>
    </lineage>
</organism>
<evidence type="ECO:0000256" key="1">
    <source>
        <dbReference type="SAM" id="MobiDB-lite"/>
    </source>
</evidence>
<feature type="compositionally biased region" description="Acidic residues" evidence="1">
    <location>
        <begin position="381"/>
        <end position="391"/>
    </location>
</feature>
<dbReference type="InterPro" id="IPR038623">
    <property type="entry name" value="STING_C_sf"/>
</dbReference>
<reference evidence="4 5" key="1">
    <citation type="submission" date="2019-07" db="EMBL/GenBank/DDBJ databases">
        <title>Draft genome assembly of a fouling barnacle, Amphibalanus amphitrite (Darwin, 1854): The first reference genome for Thecostraca.</title>
        <authorList>
            <person name="Kim W."/>
        </authorList>
    </citation>
    <scope>NUCLEOTIDE SEQUENCE [LARGE SCALE GENOMIC DNA]</scope>
    <source>
        <strain evidence="4">SNU_AA5</strain>
        <tissue evidence="4">Soma without cirri and trophi</tissue>
    </source>
</reference>
<dbReference type="PANTHER" id="PTHR34339:SF1">
    <property type="entry name" value="STIMULATOR OF INTERFERON GENES PROTEIN"/>
    <property type="match status" value="1"/>
</dbReference>
<gene>
    <name evidence="4" type="primary">Tmem173</name>
    <name evidence="4" type="ORF">FJT64_002332</name>
</gene>
<accession>A0A6A4WTS3</accession>
<keyword evidence="2" id="KW-1133">Transmembrane helix</keyword>
<dbReference type="GO" id="GO:0002218">
    <property type="term" value="P:activation of innate immune response"/>
    <property type="evidence" value="ECO:0007669"/>
    <property type="project" value="InterPro"/>
</dbReference>
<dbReference type="EMBL" id="VIIS01000614">
    <property type="protein sequence ID" value="KAF0307030.1"/>
    <property type="molecule type" value="Genomic_DNA"/>
</dbReference>
<feature type="transmembrane region" description="Helical" evidence="2">
    <location>
        <begin position="6"/>
        <end position="23"/>
    </location>
</feature>
<dbReference type="GO" id="GO:0061709">
    <property type="term" value="P:reticulophagy"/>
    <property type="evidence" value="ECO:0007669"/>
    <property type="project" value="TreeGrafter"/>
</dbReference>
<evidence type="ECO:0000313" key="4">
    <source>
        <dbReference type="EMBL" id="KAF0307030.1"/>
    </source>
</evidence>
<feature type="domain" description="STING ligand-binding" evidence="3">
    <location>
        <begin position="148"/>
        <end position="324"/>
    </location>
</feature>
<dbReference type="InterPro" id="IPR055432">
    <property type="entry name" value="STING_LBD"/>
</dbReference>
<dbReference type="PANTHER" id="PTHR34339">
    <property type="entry name" value="STIMULATOR OF INTERFERON GENES PROTEIN"/>
    <property type="match status" value="1"/>
</dbReference>
<dbReference type="GO" id="GO:0005776">
    <property type="term" value="C:autophagosome"/>
    <property type="evidence" value="ECO:0007669"/>
    <property type="project" value="TreeGrafter"/>
</dbReference>
<feature type="transmembrane region" description="Helical" evidence="2">
    <location>
        <begin position="75"/>
        <end position="97"/>
    </location>
</feature>
<feature type="region of interest" description="Disordered" evidence="1">
    <location>
        <begin position="334"/>
        <end position="391"/>
    </location>
</feature>
<dbReference type="GO" id="GO:0035438">
    <property type="term" value="F:cyclic-di-GMP binding"/>
    <property type="evidence" value="ECO:0007669"/>
    <property type="project" value="TreeGrafter"/>
</dbReference>
<feature type="transmembrane region" description="Helical" evidence="2">
    <location>
        <begin position="32"/>
        <end position="55"/>
    </location>
</feature>
<dbReference type="OrthoDB" id="6401801at2759"/>
<keyword evidence="2" id="KW-0812">Transmembrane</keyword>
<dbReference type="GO" id="GO:0016239">
    <property type="term" value="P:positive regulation of macroautophagy"/>
    <property type="evidence" value="ECO:0007669"/>
    <property type="project" value="TreeGrafter"/>
</dbReference>
<keyword evidence="5" id="KW-1185">Reference proteome</keyword>
<comment type="caution">
    <text evidence="4">The sequence shown here is derived from an EMBL/GenBank/DDBJ whole genome shotgun (WGS) entry which is preliminary data.</text>
</comment>
<dbReference type="Gene3D" id="3.40.50.12100">
    <property type="entry name" value="Stimulator of interferon genes protein"/>
    <property type="match status" value="1"/>
</dbReference>
<evidence type="ECO:0000313" key="5">
    <source>
        <dbReference type="Proteomes" id="UP000440578"/>
    </source>
</evidence>
<proteinExistence type="predicted"/>
<dbReference type="InterPro" id="IPR029158">
    <property type="entry name" value="STING"/>
</dbReference>
<dbReference type="GO" id="GO:0000045">
    <property type="term" value="P:autophagosome assembly"/>
    <property type="evidence" value="ECO:0007669"/>
    <property type="project" value="TreeGrafter"/>
</dbReference>
<dbReference type="GO" id="GO:0005789">
    <property type="term" value="C:endoplasmic reticulum membrane"/>
    <property type="evidence" value="ECO:0007669"/>
    <property type="project" value="TreeGrafter"/>
</dbReference>
<name>A0A6A4WTS3_AMPAM</name>
<dbReference type="GO" id="GO:0045087">
    <property type="term" value="P:innate immune response"/>
    <property type="evidence" value="ECO:0007669"/>
    <property type="project" value="TreeGrafter"/>
</dbReference>
<dbReference type="Pfam" id="PF15009">
    <property type="entry name" value="STING_LBD"/>
    <property type="match status" value="1"/>
</dbReference>
<evidence type="ECO:0000256" key="2">
    <source>
        <dbReference type="SAM" id="Phobius"/>
    </source>
</evidence>
<dbReference type="GO" id="GO:0032481">
    <property type="term" value="P:positive regulation of type I interferon production"/>
    <property type="evidence" value="ECO:0007669"/>
    <property type="project" value="InterPro"/>
</dbReference>
<sequence>MEQWLSYWPTAVVAVVGVAYAALSEFVTVADVAILVLGYCLSPVCAARLLQSAYLQRRQGPRDGARAATEGAGCTYWAALLLIGFAAVTSLVVLFGSPRTDFLDGLKELLLLVFTVTAISVPLAAALEISNTSKPELADALSEKQISFSEGAAWIFFLGYLEIIFGESGKPFAARMDDYLCHNLIREEDRGNACREKMIIIIPMTHKALLNDRWSDVPGVQRDSEKPLAEAARVGVRKFGQVHVYQVKDGAHMYRVAMEPATPLRSIGQAAEDRSCENFDCADYEAFAERFLLTLNEILKNKPVIGNQVELVPIKDFKELGSAVAEHVRELMAARQTDDECPGTPEPAPGSLEPAPGSLEPAPGSLEPAPEPSEAARQPEESSEMDSDSWR</sequence>
<evidence type="ECO:0000259" key="3">
    <source>
        <dbReference type="Pfam" id="PF15009"/>
    </source>
</evidence>
<dbReference type="GO" id="GO:0061507">
    <property type="term" value="F:2',3'-cyclic GMP-AMP binding"/>
    <property type="evidence" value="ECO:0007669"/>
    <property type="project" value="TreeGrafter"/>
</dbReference>